<evidence type="ECO:0000256" key="3">
    <source>
        <dbReference type="ARBA" id="ARBA00022692"/>
    </source>
</evidence>
<accession>A0A2V1AJW3</accession>
<feature type="region of interest" description="Disordered" evidence="9">
    <location>
        <begin position="821"/>
        <end position="886"/>
    </location>
</feature>
<dbReference type="VEuPathDB" id="FungiDB:CXQ87_001085"/>
<feature type="transmembrane region" description="Helical" evidence="10">
    <location>
        <begin position="1215"/>
        <end position="1239"/>
    </location>
</feature>
<dbReference type="Pfam" id="PF05216">
    <property type="entry name" value="UNC-50"/>
    <property type="match status" value="1"/>
</dbReference>
<comment type="similarity">
    <text evidence="2">Belongs to the unc-50 family.</text>
</comment>
<protein>
    <recommendedName>
        <fullName evidence="13">RING-type domain-containing protein</fullName>
    </recommendedName>
</protein>
<keyword evidence="4" id="KW-0479">Metal-binding</keyword>
<evidence type="ECO:0000256" key="7">
    <source>
        <dbReference type="ARBA" id="ARBA00022989"/>
    </source>
</evidence>
<dbReference type="RefSeq" id="XP_025339108.1">
    <property type="nucleotide sequence ID" value="XM_025479635.1"/>
</dbReference>
<feature type="region of interest" description="Disordered" evidence="9">
    <location>
        <begin position="26"/>
        <end position="58"/>
    </location>
</feature>
<dbReference type="GO" id="GO:0008270">
    <property type="term" value="F:zinc ion binding"/>
    <property type="evidence" value="ECO:0007669"/>
    <property type="project" value="UniProtKB-KW"/>
</dbReference>
<evidence type="ECO:0000256" key="2">
    <source>
        <dbReference type="ARBA" id="ARBA00006293"/>
    </source>
</evidence>
<keyword evidence="12" id="KW-1185">Reference proteome</keyword>
<evidence type="ECO:0000313" key="11">
    <source>
        <dbReference type="EMBL" id="PVH18168.1"/>
    </source>
</evidence>
<feature type="region of interest" description="Disordered" evidence="9">
    <location>
        <begin position="641"/>
        <end position="672"/>
    </location>
</feature>
<evidence type="ECO:0000256" key="8">
    <source>
        <dbReference type="ARBA" id="ARBA00023136"/>
    </source>
</evidence>
<feature type="region of interest" description="Disordered" evidence="9">
    <location>
        <begin position="539"/>
        <end position="610"/>
    </location>
</feature>
<keyword evidence="8 10" id="KW-0472">Membrane</keyword>
<dbReference type="PANTHER" id="PTHR12841">
    <property type="entry name" value="PROTEIN UNC-50 HOMOLOG"/>
    <property type="match status" value="1"/>
</dbReference>
<dbReference type="InterPro" id="IPR007881">
    <property type="entry name" value="UNC-50"/>
</dbReference>
<dbReference type="GO" id="GO:0000139">
    <property type="term" value="C:Golgi membrane"/>
    <property type="evidence" value="ECO:0007669"/>
    <property type="project" value="TreeGrafter"/>
</dbReference>
<dbReference type="InterPro" id="IPR017907">
    <property type="entry name" value="Znf_RING_CS"/>
</dbReference>
<feature type="compositionally biased region" description="Acidic residues" evidence="9">
    <location>
        <begin position="864"/>
        <end position="875"/>
    </location>
</feature>
<comment type="caution">
    <text evidence="11">The sequence shown here is derived from an EMBL/GenBank/DDBJ whole genome shotgun (WGS) entry which is preliminary data.</text>
</comment>
<dbReference type="EMBL" id="PKFP01000008">
    <property type="protein sequence ID" value="PVH18168.1"/>
    <property type="molecule type" value="Genomic_DNA"/>
</dbReference>
<proteinExistence type="inferred from homology"/>
<feature type="transmembrane region" description="Helical" evidence="10">
    <location>
        <begin position="1189"/>
        <end position="1208"/>
    </location>
</feature>
<comment type="subcellular location">
    <subcellularLocation>
        <location evidence="1">Membrane</location>
        <topology evidence="1">Multi-pass membrane protein</topology>
    </subcellularLocation>
</comment>
<feature type="transmembrane region" description="Helical" evidence="10">
    <location>
        <begin position="1098"/>
        <end position="1116"/>
    </location>
</feature>
<evidence type="ECO:0000256" key="5">
    <source>
        <dbReference type="ARBA" id="ARBA00022771"/>
    </source>
</evidence>
<dbReference type="PANTHER" id="PTHR12841:SF6">
    <property type="entry name" value="PROTEIN UNC-50 HOMOLOG"/>
    <property type="match status" value="1"/>
</dbReference>
<gene>
    <name evidence="11" type="ORF">CXQ87_001085</name>
</gene>
<reference evidence="11 12" key="1">
    <citation type="submission" date="2017-12" db="EMBL/GenBank/DDBJ databases">
        <title>Genome Sequence of the Amphotericin B-resistant Candida duobushaemulonii strain, B09383.</title>
        <authorList>
            <person name="Chow N.A."/>
            <person name="Gade L."/>
            <person name="Batra D."/>
            <person name="Rowe L.A."/>
            <person name="Loparev V.N."/>
            <person name="Litvintseva A.P."/>
        </authorList>
    </citation>
    <scope>NUCLEOTIDE SEQUENCE [LARGE SCALE GENOMIC DNA]</scope>
    <source>
        <strain evidence="11 12">B09383</strain>
    </source>
</reference>
<keyword evidence="7 10" id="KW-1133">Transmembrane helix</keyword>
<dbReference type="SUPFAM" id="SSF57850">
    <property type="entry name" value="RING/U-box"/>
    <property type="match status" value="1"/>
</dbReference>
<dbReference type="GeneID" id="37001086"/>
<feature type="compositionally biased region" description="Basic and acidic residues" evidence="9">
    <location>
        <begin position="846"/>
        <end position="862"/>
    </location>
</feature>
<evidence type="ECO:0000256" key="1">
    <source>
        <dbReference type="ARBA" id="ARBA00004141"/>
    </source>
</evidence>
<feature type="compositionally biased region" description="Polar residues" evidence="9">
    <location>
        <begin position="576"/>
        <end position="585"/>
    </location>
</feature>
<sequence>MPHSDTESTGSEISFDYEDDDNSVISFEEAYSDDASQGTQEDYSQDEPQNLTSRSKPSPNCLTSCHYRPMKLSWYIMEKMIIPARKLTNTLILGHSLDEILVMLHYKKWSVDELTSDFYDDSDRLREKCGLHREPNKTYPITKHEDYMCYICCESGPMETFSLSCGHEFCVQCYGQYLDGIIKKGELAQCMDPQCNMVLYHSDVEKLLQFVPPEEEVPMEKLDIDSDSSDEESVENNVADFNNYEVNLATEYDLHFSNVEFKNESWPNESSEPLLQNALLQAAAKSALEASRKRYKWCPAVDCDGFVELSGDTRPYDYDHRKNELLKHTPIAERQNALNRYLHYYKRFAVHQRSMKGDEKTLASIHRYMLLYMKSQTTNNKKNVSWNDAQFMSDAIRSLIGGRRTLMWSYAFMFYLDKSNYCDILEGMQDYLNDSVESLSKIFEDVGAEKKKKSEENIMMALTKKRTKIVHLSPNELRHRAIRNEQIRHSSTSALETPRAVVPPLKNIQMVQDAPFRTLNPPHSHKFGNRWAQFNLEEVQQRPKSAEDESVNNSVPTPHKRRINISPMTQLKPALHSQTSDSENSPADRDQAEASDTYNSHPSNNSSITEKFSGQSWASLSRSGKVSSHASMNTLVPMPKSKIELNRGASDDVEEINDRIDRDEDRQLATGDADDVETTDMSTIFEIAKEIQDFQDLVARQGKQKSEGANRTTQRMLDLKQYQEEQDASVVSHSLDHAVKIQNEALLSTWTSIRLRFSSHVIGDSQSNLRCSAGVLGSIQRCPIRAKSHETNMVDASNKDEYLMNLWTEEFQETFDGRLRSTSISNDEGEDIYSGPSDMSHMASHTHPEDELYGEDIRRPQANDDSEYETSEEETSLPRPRARGTGLTTRWPREREYRVRQFGADSEVLGSARERLRRRSLSRARILRSRILVYDSSSDSFILWFQNTDHFRSYEYFLRRRPSVAAMIALYIFLTNYNSSMSKRVNLPYAYQDLFPQAANSPRDFRTPGSISAASFAESSSRNTASAFAPARTHDRQGLLGNWKRLLKRLFKPKTLDFETATWEVFHLIVNPRKMYRSNYTYKQQNSRRSSYARDDPSFLILLTALLSFSAIAWGLAYSPHFWDIVKLIINMVCVDFYVTGFFIATLSWLLTNKLANSSFSIPHAFSAASRYNVNYIDWTFCFDVHCNSFLMIWCLLYMLQFFLLPLINSKKSFVSLLLGNSLYFGAVGYYFVITFYGFNSLPFFNSLTLTQLKYFNLL</sequence>
<dbReference type="PROSITE" id="PS00518">
    <property type="entry name" value="ZF_RING_1"/>
    <property type="match status" value="1"/>
</dbReference>
<evidence type="ECO:0000256" key="10">
    <source>
        <dbReference type="SAM" id="Phobius"/>
    </source>
</evidence>
<feature type="compositionally biased region" description="Basic and acidic residues" evidence="9">
    <location>
        <begin position="656"/>
        <end position="667"/>
    </location>
</feature>
<dbReference type="CDD" id="cd16625">
    <property type="entry name" value="RING-HC_RBR_HEL2-like"/>
    <property type="match status" value="1"/>
</dbReference>
<evidence type="ECO:0000313" key="12">
    <source>
        <dbReference type="Proteomes" id="UP000244406"/>
    </source>
</evidence>
<evidence type="ECO:0008006" key="13">
    <source>
        <dbReference type="Google" id="ProtNLM"/>
    </source>
</evidence>
<dbReference type="Proteomes" id="UP000244406">
    <property type="component" value="Unassembled WGS sequence"/>
</dbReference>
<evidence type="ECO:0000256" key="9">
    <source>
        <dbReference type="SAM" id="MobiDB-lite"/>
    </source>
</evidence>
<keyword evidence="3 10" id="KW-0812">Transmembrane</keyword>
<organism evidence="11 12">
    <name type="scientific">Candidozyma duobushaemuli</name>
    <dbReference type="NCBI Taxonomy" id="1231522"/>
    <lineage>
        <taxon>Eukaryota</taxon>
        <taxon>Fungi</taxon>
        <taxon>Dikarya</taxon>
        <taxon>Ascomycota</taxon>
        <taxon>Saccharomycotina</taxon>
        <taxon>Pichiomycetes</taxon>
        <taxon>Metschnikowiaceae</taxon>
        <taxon>Candidozyma</taxon>
    </lineage>
</organism>
<name>A0A2V1AJW3_9ASCO</name>
<dbReference type="AlphaFoldDB" id="A0A2V1AJW3"/>
<feature type="compositionally biased region" description="Polar residues" evidence="9">
    <location>
        <begin position="594"/>
        <end position="610"/>
    </location>
</feature>
<dbReference type="Gene3D" id="1.20.120.1750">
    <property type="match status" value="1"/>
</dbReference>
<keyword evidence="6" id="KW-0862">Zinc</keyword>
<feature type="compositionally biased region" description="Polar residues" evidence="9">
    <location>
        <begin position="34"/>
        <end position="58"/>
    </location>
</feature>
<feature type="transmembrane region" description="Helical" evidence="10">
    <location>
        <begin position="1128"/>
        <end position="1151"/>
    </location>
</feature>
<keyword evidence="5" id="KW-0863">Zinc-finger</keyword>
<evidence type="ECO:0000256" key="6">
    <source>
        <dbReference type="ARBA" id="ARBA00022833"/>
    </source>
</evidence>
<evidence type="ECO:0000256" key="4">
    <source>
        <dbReference type="ARBA" id="ARBA00022723"/>
    </source>
</evidence>